<dbReference type="GO" id="GO:0016779">
    <property type="term" value="F:nucleotidyltransferase activity"/>
    <property type="evidence" value="ECO:0007669"/>
    <property type="project" value="UniProtKB-KW"/>
</dbReference>
<keyword evidence="5" id="KW-0013">ADP-ribosylation</keyword>
<name>A0AA88KHH6_NAELO</name>
<keyword evidence="2 11" id="KW-0328">Glycosyltransferase</keyword>
<dbReference type="EC" id="2.4.2.-" evidence="11"/>
<dbReference type="RefSeq" id="XP_044545095.1">
    <property type="nucleotide sequence ID" value="XM_044699047.1"/>
</dbReference>
<evidence type="ECO:0000313" key="13">
    <source>
        <dbReference type="EMBL" id="KAG2377833.1"/>
    </source>
</evidence>
<evidence type="ECO:0000256" key="6">
    <source>
        <dbReference type="ARBA" id="ARBA00023027"/>
    </source>
</evidence>
<dbReference type="GO" id="GO:0005730">
    <property type="term" value="C:nucleolus"/>
    <property type="evidence" value="ECO:0007669"/>
    <property type="project" value="TreeGrafter"/>
</dbReference>
<dbReference type="EMBL" id="PYSW02000036">
    <property type="protein sequence ID" value="KAG2377833.1"/>
    <property type="molecule type" value="Genomic_DNA"/>
</dbReference>
<evidence type="ECO:0000256" key="3">
    <source>
        <dbReference type="ARBA" id="ARBA00022679"/>
    </source>
</evidence>
<evidence type="ECO:0000313" key="14">
    <source>
        <dbReference type="Proteomes" id="UP000816034"/>
    </source>
</evidence>
<dbReference type="FunFam" id="3.90.228.10:FF:000002">
    <property type="entry name" value="Poly [ADP-ribose] polymerase"/>
    <property type="match status" value="1"/>
</dbReference>
<evidence type="ECO:0000256" key="8">
    <source>
        <dbReference type="ARBA" id="ARBA00023242"/>
    </source>
</evidence>
<gene>
    <name evidence="13" type="ORF">C9374_008918</name>
</gene>
<keyword evidence="8" id="KW-0539">Nucleus</keyword>
<organism evidence="13 14">
    <name type="scientific">Naegleria lovaniensis</name>
    <name type="common">Amoeba</name>
    <dbReference type="NCBI Taxonomy" id="51637"/>
    <lineage>
        <taxon>Eukaryota</taxon>
        <taxon>Discoba</taxon>
        <taxon>Heterolobosea</taxon>
        <taxon>Tetramitia</taxon>
        <taxon>Eutetramitia</taxon>
        <taxon>Vahlkampfiidae</taxon>
        <taxon>Naegleria</taxon>
    </lineage>
</organism>
<evidence type="ECO:0000256" key="11">
    <source>
        <dbReference type="RuleBase" id="RU362114"/>
    </source>
</evidence>
<protein>
    <recommendedName>
        <fullName evidence="11">Poly [ADP-ribose] polymerase</fullName>
        <shortName evidence="11">PARP</shortName>
        <ecNumber evidence="11">2.4.2.-</ecNumber>
    </recommendedName>
</protein>
<evidence type="ECO:0000256" key="1">
    <source>
        <dbReference type="ARBA" id="ARBA00004123"/>
    </source>
</evidence>
<evidence type="ECO:0000256" key="5">
    <source>
        <dbReference type="ARBA" id="ARBA00022765"/>
    </source>
</evidence>
<dbReference type="AlphaFoldDB" id="A0AA88KHH6"/>
<keyword evidence="4" id="KW-0548">Nucleotidyltransferase</keyword>
<dbReference type="GO" id="GO:1990404">
    <property type="term" value="F:NAD+-protein mono-ADP-ribosyltransferase activity"/>
    <property type="evidence" value="ECO:0007669"/>
    <property type="project" value="TreeGrafter"/>
</dbReference>
<dbReference type="InterPro" id="IPR012317">
    <property type="entry name" value="Poly(ADP-ribose)pol_cat_dom"/>
</dbReference>
<sequence>MEIATSLLKSDSNEGESDPLDGYYKKLATNLTPLKKDSDMFAMVNEYLQNTHASTHREYSLELIDAFEVERLGENERFKTFENLHNRQLLWHGSRVSNFGGILSQGLRIAPPEAPATGYMFGKGIYFADMSSKSANYCRTSPDANVGVLLLCDVALGNMYERLQADYIEKLPKGYHSCFGHGKTEPNDSMAKYICDGKVKVPLGTATSSNVPRHASLLYNEYIVYDIAQVNIKYLLKVRFNYKRGYY</sequence>
<dbReference type="Pfam" id="PF00644">
    <property type="entry name" value="PARP"/>
    <property type="match status" value="1"/>
</dbReference>
<keyword evidence="6 11" id="KW-0520">NAD</keyword>
<reference evidence="13 14" key="1">
    <citation type="journal article" date="2018" name="BMC Genomics">
        <title>The genome of Naegleria lovaniensis, the basis for a comparative approach to unravel pathogenicity factors of the human pathogenic amoeba N. fowleri.</title>
        <authorList>
            <person name="Liechti N."/>
            <person name="Schurch N."/>
            <person name="Bruggmann R."/>
            <person name="Wittwer M."/>
        </authorList>
    </citation>
    <scope>NUCLEOTIDE SEQUENCE [LARGE SCALE GENOMIC DNA]</scope>
    <source>
        <strain evidence="13 14">ATCC 30569</strain>
    </source>
</reference>
<accession>A0AA88KHH6</accession>
<feature type="domain" description="PARP catalytic" evidence="12">
    <location>
        <begin position="18"/>
        <end position="247"/>
    </location>
</feature>
<dbReference type="Proteomes" id="UP000816034">
    <property type="component" value="Unassembled WGS sequence"/>
</dbReference>
<dbReference type="Gene3D" id="3.90.228.10">
    <property type="match status" value="1"/>
</dbReference>
<dbReference type="InterPro" id="IPR050800">
    <property type="entry name" value="ARTD/PARP"/>
</dbReference>
<keyword evidence="3 11" id="KW-0808">Transferase</keyword>
<dbReference type="GeneID" id="68101372"/>
<evidence type="ECO:0000256" key="2">
    <source>
        <dbReference type="ARBA" id="ARBA00022676"/>
    </source>
</evidence>
<comment type="catalytic activity">
    <reaction evidence="10">
        <text>NAD(+) + (ADP-D-ribosyl)n-acceptor = nicotinamide + (ADP-D-ribosyl)n+1-acceptor + H(+).</text>
        <dbReference type="EC" id="2.4.2.30"/>
    </reaction>
</comment>
<keyword evidence="14" id="KW-1185">Reference proteome</keyword>
<dbReference type="SUPFAM" id="SSF56399">
    <property type="entry name" value="ADP-ribosylation"/>
    <property type="match status" value="1"/>
</dbReference>
<evidence type="ECO:0000256" key="10">
    <source>
        <dbReference type="ARBA" id="ARBA00033987"/>
    </source>
</evidence>
<comment type="caution">
    <text evidence="13">The sequence shown here is derived from an EMBL/GenBank/DDBJ whole genome shotgun (WGS) entry which is preliminary data.</text>
</comment>
<evidence type="ECO:0000256" key="7">
    <source>
        <dbReference type="ARBA" id="ARBA00023125"/>
    </source>
</evidence>
<dbReference type="CDD" id="cd01437">
    <property type="entry name" value="parp_like"/>
    <property type="match status" value="1"/>
</dbReference>
<comment type="subcellular location">
    <subcellularLocation>
        <location evidence="1">Nucleus</location>
    </subcellularLocation>
</comment>
<dbReference type="PROSITE" id="PS51059">
    <property type="entry name" value="PARP_CATALYTIC"/>
    <property type="match status" value="1"/>
</dbReference>
<dbReference type="GO" id="GO:0003950">
    <property type="term" value="F:NAD+ poly-ADP-ribosyltransferase activity"/>
    <property type="evidence" value="ECO:0007669"/>
    <property type="project" value="UniProtKB-UniRule"/>
</dbReference>
<proteinExistence type="inferred from homology"/>
<dbReference type="PANTHER" id="PTHR10459">
    <property type="entry name" value="DNA LIGASE"/>
    <property type="match status" value="1"/>
</dbReference>
<dbReference type="GO" id="GO:0003677">
    <property type="term" value="F:DNA binding"/>
    <property type="evidence" value="ECO:0007669"/>
    <property type="project" value="UniProtKB-KW"/>
</dbReference>
<keyword evidence="7" id="KW-0238">DNA-binding</keyword>
<evidence type="ECO:0000259" key="12">
    <source>
        <dbReference type="PROSITE" id="PS51059"/>
    </source>
</evidence>
<comment type="similarity">
    <text evidence="9">Belongs to the ARTD/PARP family.</text>
</comment>
<dbReference type="PANTHER" id="PTHR10459:SF112">
    <property type="entry name" value="POLY [ADP-RIBOSE] POLYMERASE 1"/>
    <property type="match status" value="1"/>
</dbReference>
<dbReference type="GO" id="GO:0070212">
    <property type="term" value="P:protein poly-ADP-ribosylation"/>
    <property type="evidence" value="ECO:0007669"/>
    <property type="project" value="TreeGrafter"/>
</dbReference>
<evidence type="ECO:0000256" key="9">
    <source>
        <dbReference type="ARBA" id="ARBA00024347"/>
    </source>
</evidence>
<dbReference type="GO" id="GO:0006302">
    <property type="term" value="P:double-strand break repair"/>
    <property type="evidence" value="ECO:0007669"/>
    <property type="project" value="TreeGrafter"/>
</dbReference>
<evidence type="ECO:0000256" key="4">
    <source>
        <dbReference type="ARBA" id="ARBA00022695"/>
    </source>
</evidence>